<evidence type="ECO:0000313" key="10">
    <source>
        <dbReference type="Proteomes" id="UP000006327"/>
    </source>
</evidence>
<evidence type="ECO:0000259" key="8">
    <source>
        <dbReference type="SMART" id="SM00471"/>
    </source>
</evidence>
<keyword evidence="10" id="KW-1185">Reference proteome</keyword>
<dbReference type="PANTHER" id="PTHR11845">
    <property type="entry name" value="5'-DEOXYNUCLEOTIDASE HDDC2"/>
    <property type="match status" value="1"/>
</dbReference>
<dbReference type="PANTHER" id="PTHR11845:SF13">
    <property type="entry name" value="5'-DEOXYNUCLEOTIDASE HDDC2"/>
    <property type="match status" value="1"/>
</dbReference>
<dbReference type="eggNOG" id="COG1896">
    <property type="taxonomic scope" value="Bacteria"/>
</dbReference>
<keyword evidence="6" id="KW-0479">Metal-binding</keyword>
<protein>
    <recommendedName>
        <fullName evidence="5">5'-deoxynucleotidase</fullName>
        <ecNumber evidence="5">3.1.3.89</ecNumber>
    </recommendedName>
</protein>
<keyword evidence="7 9" id="KW-0378">Hydrolase</keyword>
<accession>K6ZAS8</accession>
<dbReference type="Proteomes" id="UP000006327">
    <property type="component" value="Unassembled WGS sequence"/>
</dbReference>
<gene>
    <name evidence="9" type="ORF">GARC_3596</name>
</gene>
<feature type="domain" description="HD/PDEase" evidence="8">
    <location>
        <begin position="32"/>
        <end position="148"/>
    </location>
</feature>
<comment type="catalytic activity">
    <reaction evidence="1">
        <text>a 2'-deoxyribonucleoside 5'-phosphate + H2O = a 2'-deoxyribonucleoside + phosphate</text>
        <dbReference type="Rhea" id="RHEA:36167"/>
        <dbReference type="ChEBI" id="CHEBI:15377"/>
        <dbReference type="ChEBI" id="CHEBI:18274"/>
        <dbReference type="ChEBI" id="CHEBI:43474"/>
        <dbReference type="ChEBI" id="CHEBI:65317"/>
        <dbReference type="EC" id="3.1.3.89"/>
    </reaction>
</comment>
<dbReference type="EMBL" id="BAEO01000055">
    <property type="protein sequence ID" value="GAC20550.1"/>
    <property type="molecule type" value="Genomic_DNA"/>
</dbReference>
<dbReference type="Gene3D" id="1.10.3210.10">
    <property type="entry name" value="Hypothetical protein af1432"/>
    <property type="match status" value="1"/>
</dbReference>
<dbReference type="InterPro" id="IPR006674">
    <property type="entry name" value="HD_domain"/>
</dbReference>
<organism evidence="9 10">
    <name type="scientific">Paraglaciecola arctica BSs20135</name>
    <dbReference type="NCBI Taxonomy" id="493475"/>
    <lineage>
        <taxon>Bacteria</taxon>
        <taxon>Pseudomonadati</taxon>
        <taxon>Pseudomonadota</taxon>
        <taxon>Gammaproteobacteria</taxon>
        <taxon>Alteromonadales</taxon>
        <taxon>Alteromonadaceae</taxon>
        <taxon>Paraglaciecola</taxon>
    </lineage>
</organism>
<sequence length="193" mass="22225">MTENFQAITRFIVEIEKLKNVERKIKPVGLSRYENSAEHSWQIALLALTLLPYAEQNPDPLTVVTMLLLHDIVEIDTGDKFAYDANHDDYENELVSAKRIFAILPDEQEQAYLKLWVEFEHAQTPEAQFAKAIDRLMPVLQNLHNGCQSWIDHNVSVSQILHKNAAIGKANPQLWQWLKQQVIETGERVGLNR</sequence>
<evidence type="ECO:0000256" key="4">
    <source>
        <dbReference type="ARBA" id="ARBA00011738"/>
    </source>
</evidence>
<evidence type="ECO:0000256" key="1">
    <source>
        <dbReference type="ARBA" id="ARBA00001638"/>
    </source>
</evidence>
<dbReference type="SUPFAM" id="SSF109604">
    <property type="entry name" value="HD-domain/PDEase-like"/>
    <property type="match status" value="1"/>
</dbReference>
<evidence type="ECO:0000256" key="6">
    <source>
        <dbReference type="ARBA" id="ARBA00022723"/>
    </source>
</evidence>
<evidence type="ECO:0000256" key="7">
    <source>
        <dbReference type="ARBA" id="ARBA00022801"/>
    </source>
</evidence>
<dbReference type="OrthoDB" id="9796032at2"/>
<dbReference type="InterPro" id="IPR003607">
    <property type="entry name" value="HD/PDEase_dom"/>
</dbReference>
<name>K6ZAS8_9ALTE</name>
<reference evidence="9 10" key="1">
    <citation type="journal article" date="2017" name="Antonie Van Leeuwenhoek">
        <title>Rhizobium rhizosphaerae sp. nov., a novel species isolated from rice rhizosphere.</title>
        <authorList>
            <person name="Zhao J.J."/>
            <person name="Zhang J."/>
            <person name="Zhang R.J."/>
            <person name="Zhang C.W."/>
            <person name="Yin H.Q."/>
            <person name="Zhang X.X."/>
        </authorList>
    </citation>
    <scope>NUCLEOTIDE SEQUENCE [LARGE SCALE GENOMIC DNA]</scope>
    <source>
        <strain evidence="9 10">BSs20135</strain>
    </source>
</reference>
<comment type="cofactor">
    <cofactor evidence="2">
        <name>Mn(2+)</name>
        <dbReference type="ChEBI" id="CHEBI:29035"/>
    </cofactor>
</comment>
<dbReference type="GO" id="GO:0046872">
    <property type="term" value="F:metal ion binding"/>
    <property type="evidence" value="ECO:0007669"/>
    <property type="project" value="UniProtKB-KW"/>
</dbReference>
<comment type="cofactor">
    <cofactor evidence="3">
        <name>Co(2+)</name>
        <dbReference type="ChEBI" id="CHEBI:48828"/>
    </cofactor>
</comment>
<evidence type="ECO:0000256" key="5">
    <source>
        <dbReference type="ARBA" id="ARBA00012964"/>
    </source>
</evidence>
<dbReference type="RefSeq" id="WP_007622581.1">
    <property type="nucleotide sequence ID" value="NZ_BAEO01000055.1"/>
</dbReference>
<dbReference type="GO" id="GO:0002953">
    <property type="term" value="F:5'-deoxynucleotidase activity"/>
    <property type="evidence" value="ECO:0007669"/>
    <property type="project" value="UniProtKB-EC"/>
</dbReference>
<dbReference type="Pfam" id="PF13023">
    <property type="entry name" value="HD_3"/>
    <property type="match status" value="1"/>
</dbReference>
<dbReference type="AlphaFoldDB" id="K6ZAS8"/>
<dbReference type="STRING" id="493475.GARC_3596"/>
<proteinExistence type="predicted"/>
<comment type="subunit">
    <text evidence="4">Homodimer.</text>
</comment>
<evidence type="ECO:0000256" key="3">
    <source>
        <dbReference type="ARBA" id="ARBA00001941"/>
    </source>
</evidence>
<dbReference type="EC" id="3.1.3.89" evidence="5"/>
<dbReference type="InterPro" id="IPR039356">
    <property type="entry name" value="YfbR/HDDC2"/>
</dbReference>
<comment type="caution">
    <text evidence="9">The sequence shown here is derived from an EMBL/GenBank/DDBJ whole genome shotgun (WGS) entry which is preliminary data.</text>
</comment>
<dbReference type="GO" id="GO:0005737">
    <property type="term" value="C:cytoplasm"/>
    <property type="evidence" value="ECO:0007669"/>
    <property type="project" value="TreeGrafter"/>
</dbReference>
<evidence type="ECO:0000256" key="2">
    <source>
        <dbReference type="ARBA" id="ARBA00001936"/>
    </source>
</evidence>
<evidence type="ECO:0000313" key="9">
    <source>
        <dbReference type="EMBL" id="GAC20550.1"/>
    </source>
</evidence>
<dbReference type="SMART" id="SM00471">
    <property type="entry name" value="HDc"/>
    <property type="match status" value="1"/>
</dbReference>